<dbReference type="EMBL" id="JBHLWE010000042">
    <property type="protein sequence ID" value="MFC0341966.1"/>
    <property type="molecule type" value="Genomic_DNA"/>
</dbReference>
<sequence>MAGGFPASAECSAAKAEVIRRITPWPIEPPLQLWRCPMGIDPSVAALAGITPLQLGVDGLTPEVRAYRNAMEIYHIRYRRFRDKEGDLLVEDSTQIGTYGRTGTFSWQRASFEEGPAWLAEAVGGRRVELRVCTRDNDTGCLAYQTVRTVNRGQRELTSLRGVAFRYRDHTGTYHHQFVRY</sequence>
<accession>A0ABV6I7C1</accession>
<evidence type="ECO:0000313" key="1">
    <source>
        <dbReference type="EMBL" id="MFC0341966.1"/>
    </source>
</evidence>
<name>A0ABV6I7C1_9RHOB</name>
<evidence type="ECO:0000313" key="2">
    <source>
        <dbReference type="Proteomes" id="UP001589799"/>
    </source>
</evidence>
<dbReference type="Proteomes" id="UP001589799">
    <property type="component" value="Unassembled WGS sequence"/>
</dbReference>
<gene>
    <name evidence="1" type="ORF">ACFFII_14440</name>
</gene>
<proteinExistence type="predicted"/>
<organism evidence="1 2">
    <name type="scientific">Paracoccus niistensis</name>
    <dbReference type="NCBI Taxonomy" id="632935"/>
    <lineage>
        <taxon>Bacteria</taxon>
        <taxon>Pseudomonadati</taxon>
        <taxon>Pseudomonadota</taxon>
        <taxon>Alphaproteobacteria</taxon>
        <taxon>Rhodobacterales</taxon>
        <taxon>Paracoccaceae</taxon>
        <taxon>Paracoccus</taxon>
    </lineage>
</organism>
<comment type="caution">
    <text evidence="1">The sequence shown here is derived from an EMBL/GenBank/DDBJ whole genome shotgun (WGS) entry which is preliminary data.</text>
</comment>
<dbReference type="RefSeq" id="WP_377699574.1">
    <property type="nucleotide sequence ID" value="NZ_JBHLWE010000042.1"/>
</dbReference>
<keyword evidence="2" id="KW-1185">Reference proteome</keyword>
<reference evidence="1 2" key="1">
    <citation type="submission" date="2024-09" db="EMBL/GenBank/DDBJ databases">
        <authorList>
            <person name="Sun Q."/>
            <person name="Mori K."/>
        </authorList>
    </citation>
    <scope>NUCLEOTIDE SEQUENCE [LARGE SCALE GENOMIC DNA]</scope>
    <source>
        <strain evidence="1 2">KCTC 22789</strain>
    </source>
</reference>
<protein>
    <submittedName>
        <fullName evidence="1">Uncharacterized protein</fullName>
    </submittedName>
</protein>